<evidence type="ECO:0000256" key="1">
    <source>
        <dbReference type="SAM" id="MobiDB-lite"/>
    </source>
</evidence>
<dbReference type="AlphaFoldDB" id="A0A4V6DVS5"/>
<gene>
    <name evidence="2" type="ORF">C1H76_2678</name>
</gene>
<sequence>MPVSNSESSCRRSANAIASPPGGFILKTNDRDVYTAANTHGDLFAASDFSTFNATAGKAYSPAGPRPPRQSPLQLTDIRSTFRSTIACGTATYGDLPAKRWYNITISEDIGCFSSQEK</sequence>
<dbReference type="EMBL" id="PTQR01000032">
    <property type="protein sequence ID" value="TKX25092.1"/>
    <property type="molecule type" value="Genomic_DNA"/>
</dbReference>
<comment type="caution">
    <text evidence="2">The sequence shown here is derived from an EMBL/GenBank/DDBJ whole genome shotgun (WGS) entry which is preliminary data.</text>
</comment>
<reference evidence="2 3" key="1">
    <citation type="submission" date="2018-02" db="EMBL/GenBank/DDBJ databases">
        <title>Draft genome sequences of Elsinoe sp., causing black scab on jojoba.</title>
        <authorList>
            <person name="Stodart B."/>
            <person name="Jeffress S."/>
            <person name="Ash G."/>
            <person name="Arun Chinnappa K."/>
        </authorList>
    </citation>
    <scope>NUCLEOTIDE SEQUENCE [LARGE SCALE GENOMIC DNA]</scope>
    <source>
        <strain evidence="2 3">Hillstone_2</strain>
    </source>
</reference>
<evidence type="ECO:0000313" key="3">
    <source>
        <dbReference type="Proteomes" id="UP000308133"/>
    </source>
</evidence>
<organism evidence="2 3">
    <name type="scientific">Elsinoe australis</name>
    <dbReference type="NCBI Taxonomy" id="40998"/>
    <lineage>
        <taxon>Eukaryota</taxon>
        <taxon>Fungi</taxon>
        <taxon>Dikarya</taxon>
        <taxon>Ascomycota</taxon>
        <taxon>Pezizomycotina</taxon>
        <taxon>Dothideomycetes</taxon>
        <taxon>Dothideomycetidae</taxon>
        <taxon>Myriangiales</taxon>
        <taxon>Elsinoaceae</taxon>
        <taxon>Elsinoe</taxon>
    </lineage>
</organism>
<protein>
    <submittedName>
        <fullName evidence="2">Uncharacterized protein</fullName>
    </submittedName>
</protein>
<feature type="region of interest" description="Disordered" evidence="1">
    <location>
        <begin position="1"/>
        <end position="21"/>
    </location>
</feature>
<feature type="compositionally biased region" description="Polar residues" evidence="1">
    <location>
        <begin position="1"/>
        <end position="12"/>
    </location>
</feature>
<dbReference type="Proteomes" id="UP000308133">
    <property type="component" value="Unassembled WGS sequence"/>
</dbReference>
<evidence type="ECO:0000313" key="2">
    <source>
        <dbReference type="EMBL" id="TKX25092.1"/>
    </source>
</evidence>
<name>A0A4V6DVS5_9PEZI</name>
<accession>A0A4V6DVS5</accession>
<proteinExistence type="predicted"/>